<sequence length="95" mass="10876">MTEATWSWILVGFELVAIGGMWMVGARKWWGWGLVLTSSLPWMVYAIVFNKPGFVVMSSIYIITHSNNLYRWRKRHVKDAQDTAAQEQSSLLIAA</sequence>
<evidence type="ECO:0000313" key="2">
    <source>
        <dbReference type="EMBL" id="CAB4651162.1"/>
    </source>
</evidence>
<keyword evidence="1" id="KW-1133">Transmembrane helix</keyword>
<protein>
    <submittedName>
        <fullName evidence="2">Unannotated protein</fullName>
    </submittedName>
</protein>
<organism evidence="2">
    <name type="scientific">freshwater metagenome</name>
    <dbReference type="NCBI Taxonomy" id="449393"/>
    <lineage>
        <taxon>unclassified sequences</taxon>
        <taxon>metagenomes</taxon>
        <taxon>ecological metagenomes</taxon>
    </lineage>
</organism>
<gene>
    <name evidence="2" type="ORF">UFOPK2195_00480</name>
</gene>
<reference evidence="2" key="1">
    <citation type="submission" date="2020-05" db="EMBL/GenBank/DDBJ databases">
        <authorList>
            <person name="Chiriac C."/>
            <person name="Salcher M."/>
            <person name="Ghai R."/>
            <person name="Kavagutti S V."/>
        </authorList>
    </citation>
    <scope>NUCLEOTIDE SEQUENCE</scope>
</reference>
<evidence type="ECO:0000256" key="1">
    <source>
        <dbReference type="SAM" id="Phobius"/>
    </source>
</evidence>
<dbReference type="EMBL" id="CAEZWH010000071">
    <property type="protein sequence ID" value="CAB4651162.1"/>
    <property type="molecule type" value="Genomic_DNA"/>
</dbReference>
<proteinExistence type="predicted"/>
<accession>A0A6J6KNN1</accession>
<dbReference type="AlphaFoldDB" id="A0A6J6KNN1"/>
<name>A0A6J6KNN1_9ZZZZ</name>
<keyword evidence="1" id="KW-0472">Membrane</keyword>
<feature type="transmembrane region" description="Helical" evidence="1">
    <location>
        <begin position="6"/>
        <end position="24"/>
    </location>
</feature>
<keyword evidence="1" id="KW-0812">Transmembrane</keyword>